<accession>A0A7K0K2V0</accession>
<dbReference type="EMBL" id="VUMY01000009">
    <property type="protein sequence ID" value="MST49816.1"/>
    <property type="molecule type" value="Genomic_DNA"/>
</dbReference>
<evidence type="ECO:0000313" key="2">
    <source>
        <dbReference type="Proteomes" id="UP000442535"/>
    </source>
</evidence>
<sequence length="433" mass="47601">MARRLENTLLLPDIAAQYVSASHSVSLRLLAYALQAFPLANPFKGSETRSLAENLNVMRLWADMLVARGENEAAATAWRQVALWSHGARDQVGATLALAQALRLLLEKMDPQEATATATGLIKMLGPLPLSKTKSEAMVVLSECLLWLGDIKAAKILQQEASRETESLRLDTTLLAAQIYLAEGQESQAIFLLDDSESNLGIFKDAQGARMALGMMRLQIEKDAGDYGAAFTLVEELIRVAKSEGLLLQEAMLEATRTELDAAIYADIDVITHGIQALKLFDRLNLGQARRVGVKSILAQALNRMGRAKKGIEYAEEVATYAHRIHDLGLEQEFTVIAADLAARDLQGIRAAGLYGSAADLYSEQPLLRARYLRKCAVQLMASAGSDREKTTNWALALMREAGDLLHALDRDREVAGELSAWAFDRLWIKTRR</sequence>
<dbReference type="RefSeq" id="WP_154544846.1">
    <property type="nucleotide sequence ID" value="NZ_JAQYQY010000038.1"/>
</dbReference>
<dbReference type="SUPFAM" id="SSF48452">
    <property type="entry name" value="TPR-like"/>
    <property type="match status" value="1"/>
</dbReference>
<dbReference type="InterPro" id="IPR011990">
    <property type="entry name" value="TPR-like_helical_dom_sf"/>
</dbReference>
<reference evidence="1 2" key="1">
    <citation type="submission" date="2019-08" db="EMBL/GenBank/DDBJ databases">
        <title>In-depth cultivation of the pig gut microbiome towards novel bacterial diversity and tailored functional studies.</title>
        <authorList>
            <person name="Wylensek D."/>
            <person name="Hitch T.C.A."/>
            <person name="Clavel T."/>
        </authorList>
    </citation>
    <scope>NUCLEOTIDE SEQUENCE [LARGE SCALE GENOMIC DNA]</scope>
    <source>
        <strain evidence="1 2">RF-GAM-744-WT-7</strain>
    </source>
</reference>
<organism evidence="1 2">
    <name type="scientific">Mobiluncus porci</name>
    <dbReference type="NCBI Taxonomy" id="2652278"/>
    <lineage>
        <taxon>Bacteria</taxon>
        <taxon>Bacillati</taxon>
        <taxon>Actinomycetota</taxon>
        <taxon>Actinomycetes</taxon>
        <taxon>Actinomycetales</taxon>
        <taxon>Actinomycetaceae</taxon>
        <taxon>Mobiluncus</taxon>
    </lineage>
</organism>
<dbReference type="Proteomes" id="UP000442535">
    <property type="component" value="Unassembled WGS sequence"/>
</dbReference>
<gene>
    <name evidence="1" type="ORF">FYJ63_06145</name>
</gene>
<name>A0A7K0K2V0_9ACTO</name>
<evidence type="ECO:0000313" key="1">
    <source>
        <dbReference type="EMBL" id="MST49816.1"/>
    </source>
</evidence>
<keyword evidence="2" id="KW-1185">Reference proteome</keyword>
<dbReference type="AlphaFoldDB" id="A0A7K0K2V0"/>
<protein>
    <submittedName>
        <fullName evidence="1">Exopolyphosphatase</fullName>
    </submittedName>
</protein>
<comment type="caution">
    <text evidence="1">The sequence shown here is derived from an EMBL/GenBank/DDBJ whole genome shotgun (WGS) entry which is preliminary data.</text>
</comment>
<proteinExistence type="predicted"/>